<keyword evidence="1" id="KW-1133">Transmembrane helix</keyword>
<keyword evidence="1" id="KW-0472">Membrane</keyword>
<feature type="transmembrane region" description="Helical" evidence="1">
    <location>
        <begin position="23"/>
        <end position="42"/>
    </location>
</feature>
<protein>
    <submittedName>
        <fullName evidence="2">WGS project CBMI000000000 data, contig CS3069_c005026</fullName>
    </submittedName>
</protein>
<evidence type="ECO:0000313" key="2">
    <source>
        <dbReference type="EMBL" id="CEG05731.1"/>
    </source>
</evidence>
<comment type="caution">
    <text evidence="2">The sequence shown here is derived from an EMBL/GenBank/DDBJ whole genome shotgun (WGS) entry which is preliminary data.</text>
</comment>
<proteinExistence type="predicted"/>
<gene>
    <name evidence="2" type="ORF">BN850_0137240</name>
</gene>
<evidence type="ECO:0000256" key="1">
    <source>
        <dbReference type="SAM" id="Phobius"/>
    </source>
</evidence>
<dbReference type="EMBL" id="CBMI010005021">
    <property type="protein sequence ID" value="CEG05731.1"/>
    <property type="molecule type" value="Genomic_DNA"/>
</dbReference>
<reference evidence="2" key="1">
    <citation type="submission" date="2013-05" db="EMBL/GenBank/DDBJ databases">
        <title>Draft genome sequences of six wheat associated Fusarium spp. isolates.</title>
        <authorList>
            <person name="Moolhuijzen P.M."/>
            <person name="Manners J.M."/>
            <person name="Wilcox S."/>
            <person name="Bellgard M.I."/>
            <person name="Gardiner D.M."/>
        </authorList>
    </citation>
    <scope>NUCLEOTIDE SEQUENCE</scope>
    <source>
        <strain evidence="2">CS3069</strain>
    </source>
</reference>
<keyword evidence="1" id="KW-0812">Transmembrane</keyword>
<organism evidence="2">
    <name type="scientific">Fusarium clavum</name>
    <dbReference type="NCBI Taxonomy" id="2594811"/>
    <lineage>
        <taxon>Eukaryota</taxon>
        <taxon>Fungi</taxon>
        <taxon>Dikarya</taxon>
        <taxon>Ascomycota</taxon>
        <taxon>Pezizomycotina</taxon>
        <taxon>Sordariomycetes</taxon>
        <taxon>Hypocreomycetidae</taxon>
        <taxon>Hypocreales</taxon>
        <taxon>Nectriaceae</taxon>
        <taxon>Fusarium</taxon>
        <taxon>Fusarium incarnatum-equiseti species complex</taxon>
    </lineage>
</organism>
<accession>A0A090N663</accession>
<name>A0A090N663_9HYPO</name>
<sequence>MLRHQTVEYRQDDERHYTTDAPVLNNILGSLFGFYGSVLLMYRAYGYVRTSAGDDDLPYSVASVGFRARFCGV</sequence>
<dbReference type="AlphaFoldDB" id="A0A090N663"/>